<evidence type="ECO:0000313" key="1">
    <source>
        <dbReference type="EMBL" id="KKN96713.1"/>
    </source>
</evidence>
<reference evidence="1" key="1">
    <citation type="journal article" date="2015" name="Nature">
        <title>Complex archaea that bridge the gap between prokaryotes and eukaryotes.</title>
        <authorList>
            <person name="Spang A."/>
            <person name="Saw J.H."/>
            <person name="Jorgensen S.L."/>
            <person name="Zaremba-Niedzwiedzka K."/>
            <person name="Martijn J."/>
            <person name="Lind A.E."/>
            <person name="van Eijk R."/>
            <person name="Schleper C."/>
            <person name="Guy L."/>
            <person name="Ettema T.J."/>
        </authorList>
    </citation>
    <scope>NUCLEOTIDE SEQUENCE</scope>
</reference>
<dbReference type="EMBL" id="LAZR01000062">
    <property type="protein sequence ID" value="KKN96713.1"/>
    <property type="molecule type" value="Genomic_DNA"/>
</dbReference>
<dbReference type="AlphaFoldDB" id="A0A0F9XWF0"/>
<name>A0A0F9XWF0_9ZZZZ</name>
<sequence>MRANICYLLNIDNSELFNLGKWIWHSHFPTKVRYFTLDDIGSTPQALADTMILEDVIEPEDLEETQPIEWFARLAAKIHDWCPVTAHRLTVLHEEIPSDCEMKGFEEGRRGTGWVPPYLLTGSIYEASGLESEFQLDRPALRPCPGCGLPLSGIAQGSCRWYNCVEAMA</sequence>
<protein>
    <submittedName>
        <fullName evidence="1">Uncharacterized protein</fullName>
    </submittedName>
</protein>
<organism evidence="1">
    <name type="scientific">marine sediment metagenome</name>
    <dbReference type="NCBI Taxonomy" id="412755"/>
    <lineage>
        <taxon>unclassified sequences</taxon>
        <taxon>metagenomes</taxon>
        <taxon>ecological metagenomes</taxon>
    </lineage>
</organism>
<gene>
    <name evidence="1" type="ORF">LCGC14_0163570</name>
</gene>
<comment type="caution">
    <text evidence="1">The sequence shown here is derived from an EMBL/GenBank/DDBJ whole genome shotgun (WGS) entry which is preliminary data.</text>
</comment>
<accession>A0A0F9XWF0</accession>
<proteinExistence type="predicted"/>